<feature type="region of interest" description="Disordered" evidence="1">
    <location>
        <begin position="155"/>
        <end position="479"/>
    </location>
</feature>
<comment type="caution">
    <text evidence="2">The sequence shown here is derived from an EMBL/GenBank/DDBJ whole genome shotgun (WGS) entry which is preliminary data.</text>
</comment>
<feature type="region of interest" description="Disordered" evidence="1">
    <location>
        <begin position="660"/>
        <end position="744"/>
    </location>
</feature>
<feature type="compositionally biased region" description="Polar residues" evidence="1">
    <location>
        <begin position="667"/>
        <end position="678"/>
    </location>
</feature>
<gene>
    <name evidence="2" type="ORF">TWF694_005087</name>
</gene>
<feature type="compositionally biased region" description="Basic and acidic residues" evidence="1">
    <location>
        <begin position="318"/>
        <end position="329"/>
    </location>
</feature>
<name>A0AAV9WW47_9PEZI</name>
<feature type="compositionally biased region" description="Acidic residues" evidence="1">
    <location>
        <begin position="283"/>
        <end position="292"/>
    </location>
</feature>
<proteinExistence type="predicted"/>
<dbReference type="GO" id="GO:0010972">
    <property type="term" value="P:negative regulation of G2/M transition of mitotic cell cycle"/>
    <property type="evidence" value="ECO:0007669"/>
    <property type="project" value="TreeGrafter"/>
</dbReference>
<dbReference type="AlphaFoldDB" id="A0AAV9WW47"/>
<feature type="compositionally biased region" description="Basic and acidic residues" evidence="1">
    <location>
        <begin position="921"/>
        <end position="946"/>
    </location>
</feature>
<organism evidence="2 3">
    <name type="scientific">Orbilia ellipsospora</name>
    <dbReference type="NCBI Taxonomy" id="2528407"/>
    <lineage>
        <taxon>Eukaryota</taxon>
        <taxon>Fungi</taxon>
        <taxon>Dikarya</taxon>
        <taxon>Ascomycota</taxon>
        <taxon>Pezizomycotina</taxon>
        <taxon>Orbiliomycetes</taxon>
        <taxon>Orbiliales</taxon>
        <taxon>Orbiliaceae</taxon>
        <taxon>Orbilia</taxon>
    </lineage>
</organism>
<dbReference type="GO" id="GO:0032153">
    <property type="term" value="C:cell division site"/>
    <property type="evidence" value="ECO:0007669"/>
    <property type="project" value="TreeGrafter"/>
</dbReference>
<reference evidence="2 3" key="1">
    <citation type="submission" date="2019-10" db="EMBL/GenBank/DDBJ databases">
        <authorList>
            <person name="Palmer J.M."/>
        </authorList>
    </citation>
    <scope>NUCLEOTIDE SEQUENCE [LARGE SCALE GENOMIC DNA]</scope>
    <source>
        <strain evidence="2 3">TWF694</strain>
    </source>
</reference>
<dbReference type="SUPFAM" id="SSF81901">
    <property type="entry name" value="HCP-like"/>
    <property type="match status" value="1"/>
</dbReference>
<feature type="compositionally biased region" description="Polar residues" evidence="1">
    <location>
        <begin position="264"/>
        <end position="275"/>
    </location>
</feature>
<feature type="region of interest" description="Disordered" evidence="1">
    <location>
        <begin position="1"/>
        <end position="62"/>
    </location>
</feature>
<protein>
    <submittedName>
        <fullName evidence="2">Uncharacterized protein</fullName>
    </submittedName>
</protein>
<keyword evidence="3" id="KW-1185">Reference proteome</keyword>
<dbReference type="SMART" id="SM00671">
    <property type="entry name" value="SEL1"/>
    <property type="match status" value="3"/>
</dbReference>
<dbReference type="PANTHER" id="PTHR43628">
    <property type="entry name" value="ACTIVATOR OF C KINASE PROTEIN 1-RELATED"/>
    <property type="match status" value="1"/>
</dbReference>
<feature type="compositionally biased region" description="Polar residues" evidence="1">
    <location>
        <begin position="124"/>
        <end position="138"/>
    </location>
</feature>
<dbReference type="Proteomes" id="UP001365542">
    <property type="component" value="Unassembled WGS sequence"/>
</dbReference>
<evidence type="ECO:0000313" key="2">
    <source>
        <dbReference type="EMBL" id="KAK6526504.1"/>
    </source>
</evidence>
<dbReference type="InterPro" id="IPR011990">
    <property type="entry name" value="TPR-like_helical_dom_sf"/>
</dbReference>
<sequence length="959" mass="103784">MAQEQPPSQGPLSTPSQPPPPLSRRPTDLEANSSLRPTLNRKPSDLLPPPAKGQFTPELSPLDAFVSRGRQLYRQLELEEAARKRTGGSKSPDVASNNNSQTSLSSQPSSQQFLQQPPPKFSRSHSAGSGTPNASAADQQLGVGTLNAAVEQWAIGNSKSVTGGDRATRLFSGGRPSPLSNGAGGKMIPQVAITPNNPGYHPGPRTAPLPGQPHQTSFSIKEPNFRPVSQHPRISGIGFEDDMAAPSQLPPRGMQQIAVDRRGSSVNRSTASSPRSPRMPFTSDDDSSDEEEERMRRRRESARRRDLERRRPVSTGRRMMDPSPVREEGEPVPVGIRNSLSGTGGLPQRSFSGTSPSLKPMDAVEQARKGSLDSNSARGSVTLTSPPNITTTSAPTNQMNTISQQMRTPTPPLTVHPARTFPQSPPQPQHSRRTSGLAAPSLPLASTSTPNLLLRSHTADGVMTPSPRTPQAPSTPSIAGLVGENRDREDDSLFLPPQPAFAKSAPNTPRPSSAMSDTASIYSVGGTKRPFNFSRPMSKTSFYDDGVMPPLGRSTSMDVGRPPRRQDSLDYRSFVEEAERNDAAEEENFGDVNMEMRGPSSFQPKHRATGSGMSGRAGPTESYTYSAYALPRGRAVDRSSIIFFDGERHRFDPADEDGIVRVKRTDSNGTENSMSPTSIALPASPFAAMRASQESQRAASFTHHQPPPPPTTLGRSPSSESNSSTLLRPKTSGAAPPKLSPEEHLDVGIPLHEKGSYAESTYHFRLSALGGNTTGMLMYALALRHGWGMRANQSEAFTWLRKAAGLAQEEIANAEKDPSGKKPTWWENKSMRGKFALTTYELGMSYTNGWGCTEDKAVGLKYFEIAASWGDVDALSEAGYAYANGQGCKKDLKKSARYYRQAAENGVSMVGNSWIWKEKYDEEEDKGKKGGKGGKDREKGGEKDKSGLLSFTRKKSINH</sequence>
<feature type="compositionally biased region" description="Polar residues" evidence="1">
    <location>
        <begin position="505"/>
        <end position="518"/>
    </location>
</feature>
<feature type="region of interest" description="Disordered" evidence="1">
    <location>
        <begin position="497"/>
        <end position="518"/>
    </location>
</feature>
<accession>A0AAV9WW47</accession>
<dbReference type="Pfam" id="PF08238">
    <property type="entry name" value="Sel1"/>
    <property type="match status" value="3"/>
</dbReference>
<dbReference type="EMBL" id="JAVHJO010000016">
    <property type="protein sequence ID" value="KAK6526504.1"/>
    <property type="molecule type" value="Genomic_DNA"/>
</dbReference>
<feature type="region of interest" description="Disordered" evidence="1">
    <location>
        <begin position="921"/>
        <end position="959"/>
    </location>
</feature>
<feature type="compositionally biased region" description="Low complexity" evidence="1">
    <location>
        <begin position="96"/>
        <end position="115"/>
    </location>
</feature>
<dbReference type="PANTHER" id="PTHR43628:SF11">
    <property type="entry name" value="PROTEIN DSF2"/>
    <property type="match status" value="1"/>
</dbReference>
<evidence type="ECO:0000256" key="1">
    <source>
        <dbReference type="SAM" id="MobiDB-lite"/>
    </source>
</evidence>
<feature type="region of interest" description="Disordered" evidence="1">
    <location>
        <begin position="544"/>
        <end position="566"/>
    </location>
</feature>
<dbReference type="Gene3D" id="1.25.40.10">
    <property type="entry name" value="Tetratricopeptide repeat domain"/>
    <property type="match status" value="1"/>
</dbReference>
<dbReference type="InterPro" id="IPR052945">
    <property type="entry name" value="Mitotic_Regulator"/>
</dbReference>
<dbReference type="InterPro" id="IPR006597">
    <property type="entry name" value="Sel1-like"/>
</dbReference>
<feature type="compositionally biased region" description="Polar residues" evidence="1">
    <location>
        <begin position="372"/>
        <end position="408"/>
    </location>
</feature>
<evidence type="ECO:0000313" key="3">
    <source>
        <dbReference type="Proteomes" id="UP001365542"/>
    </source>
</evidence>
<feature type="compositionally biased region" description="Low complexity" evidence="1">
    <location>
        <begin position="1"/>
        <end position="15"/>
    </location>
</feature>
<feature type="region of interest" description="Disordered" evidence="1">
    <location>
        <begin position="77"/>
        <end position="140"/>
    </location>
</feature>
<feature type="compositionally biased region" description="Polar residues" evidence="1">
    <location>
        <begin position="692"/>
        <end position="703"/>
    </location>
</feature>